<evidence type="ECO:0000256" key="2">
    <source>
        <dbReference type="ARBA" id="ARBA00022517"/>
    </source>
</evidence>
<dbReference type="EMBL" id="JANCYU010000055">
    <property type="protein sequence ID" value="KAK4527746.1"/>
    <property type="molecule type" value="Genomic_DNA"/>
</dbReference>
<dbReference type="PANTHER" id="PTHR17039">
    <property type="entry name" value="U3 SMALL NUCLEOLAR RIBONUCLEOPROTEIN PROTEIN MPP10"/>
    <property type="match status" value="1"/>
</dbReference>
<evidence type="ECO:0000256" key="6">
    <source>
        <dbReference type="ARBA" id="ARBA00029455"/>
    </source>
</evidence>
<feature type="compositionally biased region" description="Basic and acidic residues" evidence="7">
    <location>
        <begin position="495"/>
        <end position="504"/>
    </location>
</feature>
<keyword evidence="4" id="KW-0539">Nucleus</keyword>
<organism evidence="8 9">
    <name type="scientific">Galdieria yellowstonensis</name>
    <dbReference type="NCBI Taxonomy" id="3028027"/>
    <lineage>
        <taxon>Eukaryota</taxon>
        <taxon>Rhodophyta</taxon>
        <taxon>Bangiophyceae</taxon>
        <taxon>Galdieriales</taxon>
        <taxon>Galdieriaceae</taxon>
        <taxon>Galdieria</taxon>
    </lineage>
</organism>
<evidence type="ECO:0000256" key="3">
    <source>
        <dbReference type="ARBA" id="ARBA00022552"/>
    </source>
</evidence>
<feature type="compositionally biased region" description="Basic residues" evidence="7">
    <location>
        <begin position="434"/>
        <end position="448"/>
    </location>
</feature>
<reference evidence="8 9" key="1">
    <citation type="submission" date="2022-07" db="EMBL/GenBank/DDBJ databases">
        <title>Genome-wide signatures of adaptation to extreme environments.</title>
        <authorList>
            <person name="Cho C.H."/>
            <person name="Yoon H.S."/>
        </authorList>
    </citation>
    <scope>NUCLEOTIDE SEQUENCE [LARGE SCALE GENOMIC DNA]</scope>
    <source>
        <strain evidence="8 9">108.79 E11</strain>
    </source>
</reference>
<keyword evidence="3" id="KW-0698">rRNA processing</keyword>
<evidence type="ECO:0000256" key="1">
    <source>
        <dbReference type="ARBA" id="ARBA00004604"/>
    </source>
</evidence>
<evidence type="ECO:0000313" key="9">
    <source>
        <dbReference type="Proteomes" id="UP001300502"/>
    </source>
</evidence>
<evidence type="ECO:0000256" key="5">
    <source>
        <dbReference type="ARBA" id="ARBA00023274"/>
    </source>
</evidence>
<sequence>MGRKAARRDDDISTNNLQWILDNLPRVLDIVDQKEETRQYWLQVLKTLFDGQSKKRRRAAWLGPIDKLHIQGFQVEQLWEQLQLRNHPLLRFVNKRLQQLETRSEESVELDQPQQQQDEQEEESKQEDTEQLEEDDEIEDTTQIFQPEEQNSVEQDRFFSYEALAEAADKPLEEDGVDEEDDEDLWQEELYEAQGEAEEEEEAAYENFFDQAQPPENKKKQIDPLEEKIKELEQKQIGTKHWSMLGEVRASERPLNSALDIELDFDSAMRQRQVSNEKSKQEENDVVALEDKMKQRIAELAFDDVVRVQPVETSTKVETQLSQEKDRRGLSELYEEQYLEKMTGQNKKQDKKYEEIDLLFKQLTKKLDALSNFHYTPRPAPPELKVIPSNLPSIVAEEAVPEVLGSGDLLAPEQIYKPSSSNAKTTTSSEERKKWRRKRKRAGKKLKLRKQYEAKVVAQENGATAKQKRQDALKTLETWKQQAGKQIKIHKSRRKGDEPIENKINKTHSASLKL</sequence>
<feature type="region of interest" description="Disordered" evidence="7">
    <location>
        <begin position="414"/>
        <end position="448"/>
    </location>
</feature>
<dbReference type="Pfam" id="PF04006">
    <property type="entry name" value="Mpp10"/>
    <property type="match status" value="1"/>
</dbReference>
<evidence type="ECO:0000256" key="4">
    <source>
        <dbReference type="ARBA" id="ARBA00023242"/>
    </source>
</evidence>
<keyword evidence="2" id="KW-0690">Ribosome biogenesis</keyword>
<keyword evidence="5" id="KW-0687">Ribonucleoprotein</keyword>
<feature type="region of interest" description="Disordered" evidence="7">
    <location>
        <begin position="103"/>
        <end position="152"/>
    </location>
</feature>
<feature type="compositionally biased region" description="Polar residues" evidence="7">
    <location>
        <begin position="417"/>
        <end position="428"/>
    </location>
</feature>
<protein>
    <submittedName>
        <fullName evidence="8">Uncharacterized protein</fullName>
    </submittedName>
</protein>
<dbReference type="PANTHER" id="PTHR17039:SF0">
    <property type="entry name" value="U3 SMALL NUCLEOLAR RIBONUCLEOPROTEIN PROTEIN MPP10"/>
    <property type="match status" value="1"/>
</dbReference>
<comment type="caution">
    <text evidence="8">The sequence shown here is derived from an EMBL/GenBank/DDBJ whole genome shotgun (WGS) entry which is preliminary data.</text>
</comment>
<accession>A0AAV9IKL3</accession>
<dbReference type="GO" id="GO:0034457">
    <property type="term" value="C:Mpp10 complex"/>
    <property type="evidence" value="ECO:0007669"/>
    <property type="project" value="InterPro"/>
</dbReference>
<evidence type="ECO:0000313" key="8">
    <source>
        <dbReference type="EMBL" id="KAK4527746.1"/>
    </source>
</evidence>
<feature type="region of interest" description="Disordered" evidence="7">
    <location>
        <begin position="482"/>
        <end position="514"/>
    </location>
</feature>
<keyword evidence="9" id="KW-1185">Reference proteome</keyword>
<dbReference type="GO" id="GO:0006364">
    <property type="term" value="P:rRNA processing"/>
    <property type="evidence" value="ECO:0007669"/>
    <property type="project" value="UniProtKB-KW"/>
</dbReference>
<dbReference type="Proteomes" id="UP001300502">
    <property type="component" value="Unassembled WGS sequence"/>
</dbReference>
<dbReference type="GO" id="GO:0005732">
    <property type="term" value="C:sno(s)RNA-containing ribonucleoprotein complex"/>
    <property type="evidence" value="ECO:0007669"/>
    <property type="project" value="InterPro"/>
</dbReference>
<dbReference type="GO" id="GO:0032040">
    <property type="term" value="C:small-subunit processome"/>
    <property type="evidence" value="ECO:0007669"/>
    <property type="project" value="TreeGrafter"/>
</dbReference>
<evidence type="ECO:0000256" key="7">
    <source>
        <dbReference type="SAM" id="MobiDB-lite"/>
    </source>
</evidence>
<comment type="subcellular location">
    <subcellularLocation>
        <location evidence="1">Nucleus</location>
        <location evidence="1">Nucleolus</location>
    </subcellularLocation>
</comment>
<comment type="similarity">
    <text evidence="6">Belongs to the MPP10 family.</text>
</comment>
<proteinExistence type="inferred from homology"/>
<gene>
    <name evidence="8" type="ORF">GAYE_SCF43G5673</name>
</gene>
<dbReference type="InterPro" id="IPR012173">
    <property type="entry name" value="Mpp10"/>
</dbReference>
<dbReference type="AlphaFoldDB" id="A0AAV9IKL3"/>
<name>A0AAV9IKL3_9RHOD</name>
<feature type="compositionally biased region" description="Acidic residues" evidence="7">
    <location>
        <begin position="118"/>
        <end position="140"/>
    </location>
</feature>